<keyword evidence="10" id="KW-0496">Mitochondrion</keyword>
<dbReference type="PRINTS" id="PR00369">
    <property type="entry name" value="FLAVODOXIN"/>
</dbReference>
<feature type="binding site" evidence="10">
    <location>
        <position position="676"/>
    </location>
    <ligand>
        <name>FAD</name>
        <dbReference type="ChEBI" id="CHEBI:57692"/>
    </ligand>
</feature>
<comment type="similarity">
    <text evidence="10">In the N-terminal section; belongs to the flavodoxin family.</text>
</comment>
<keyword evidence="8 10" id="KW-0560">Oxidoreductase</keyword>
<keyword evidence="6 10" id="KW-0274">FAD</keyword>
<dbReference type="Pfam" id="PF00258">
    <property type="entry name" value="Flavodoxin_1"/>
    <property type="match status" value="1"/>
</dbReference>
<feature type="binding site" evidence="10">
    <location>
        <begin position="581"/>
        <end position="585"/>
    </location>
    <ligand>
        <name>NADP(+)</name>
        <dbReference type="ChEBI" id="CHEBI:58349"/>
    </ligand>
</feature>
<comment type="catalytic activity">
    <reaction evidence="10">
        <text>2 oxidized [2Fe-2S]-[protein] + NADPH = 2 reduced [2Fe-2S]-[protein] + NADP(+) + H(+)</text>
        <dbReference type="Rhea" id="RHEA:67716"/>
        <dbReference type="Rhea" id="RHEA-COMP:17327"/>
        <dbReference type="Rhea" id="RHEA-COMP:17328"/>
        <dbReference type="ChEBI" id="CHEBI:15378"/>
        <dbReference type="ChEBI" id="CHEBI:33737"/>
        <dbReference type="ChEBI" id="CHEBI:33738"/>
        <dbReference type="ChEBI" id="CHEBI:57783"/>
        <dbReference type="ChEBI" id="CHEBI:58349"/>
    </reaction>
</comment>
<dbReference type="STRING" id="1447883.A0A2B7YFM9"/>
<evidence type="ECO:0000256" key="7">
    <source>
        <dbReference type="ARBA" id="ARBA00022857"/>
    </source>
</evidence>
<keyword evidence="5 10" id="KW-0288">FMN</keyword>
<dbReference type="InterPro" id="IPR001709">
    <property type="entry name" value="Flavoprot_Pyr_Nucl_cyt_Rdtase"/>
</dbReference>
<protein>
    <recommendedName>
        <fullName evidence="10">NADPH-dependent diflavin oxidoreductase 1</fullName>
        <ecNumber evidence="10">1.18.1.-</ecNumber>
    </recommendedName>
    <alternativeName>
        <fullName evidence="10">NADPH-dependent FMN and FAD-containing oxidoreductase</fullName>
    </alternativeName>
</protein>
<feature type="domain" description="FAD-binding FR-type" evidence="13">
    <location>
        <begin position="232"/>
        <end position="491"/>
    </location>
</feature>
<evidence type="ECO:0000256" key="4">
    <source>
        <dbReference type="ARBA" id="ARBA00022630"/>
    </source>
</evidence>
<dbReference type="PANTHER" id="PTHR19384:SF10">
    <property type="entry name" value="NADPH-DEPENDENT DIFLAVIN OXIDOREDUCTASE 1"/>
    <property type="match status" value="1"/>
</dbReference>
<comment type="caution">
    <text evidence="10">Lacks conserved residue(s) required for the propagation of feature annotation.</text>
</comment>
<organism evidence="14 15">
    <name type="scientific">Polytolypa hystricis (strain UAMH7299)</name>
    <dbReference type="NCBI Taxonomy" id="1447883"/>
    <lineage>
        <taxon>Eukaryota</taxon>
        <taxon>Fungi</taxon>
        <taxon>Dikarya</taxon>
        <taxon>Ascomycota</taxon>
        <taxon>Pezizomycotina</taxon>
        <taxon>Eurotiomycetes</taxon>
        <taxon>Eurotiomycetidae</taxon>
        <taxon>Onygenales</taxon>
        <taxon>Onygenales incertae sedis</taxon>
        <taxon>Polytolypa</taxon>
    </lineage>
</organism>
<dbReference type="InterPro" id="IPR028879">
    <property type="entry name" value="NDOR1"/>
</dbReference>
<dbReference type="GO" id="GO:0005739">
    <property type="term" value="C:mitochondrion"/>
    <property type="evidence" value="ECO:0007669"/>
    <property type="project" value="UniProtKB-SubCell"/>
</dbReference>
<gene>
    <name evidence="10" type="primary">TAH18</name>
    <name evidence="14" type="ORF">AJ80_03604</name>
</gene>
<dbReference type="FunFam" id="3.40.50.360:FF:000034">
    <property type="entry name" value="NADPH-dependent diflavin oxidoreductase 1"/>
    <property type="match status" value="1"/>
</dbReference>
<dbReference type="InterPro" id="IPR001433">
    <property type="entry name" value="OxRdtase_FAD/NAD-bd"/>
</dbReference>
<dbReference type="InterPro" id="IPR001094">
    <property type="entry name" value="Flavdoxin-like"/>
</dbReference>
<evidence type="ECO:0000256" key="8">
    <source>
        <dbReference type="ARBA" id="ARBA00023002"/>
    </source>
</evidence>
<dbReference type="InterPro" id="IPR023173">
    <property type="entry name" value="NADPH_Cyt_P450_Rdtase_alpha"/>
</dbReference>
<dbReference type="GO" id="GO:0005829">
    <property type="term" value="C:cytosol"/>
    <property type="evidence" value="ECO:0007669"/>
    <property type="project" value="TreeGrafter"/>
</dbReference>
<dbReference type="SUPFAM" id="SSF52343">
    <property type="entry name" value="Ferredoxin reductase-like, C-terminal NADP-linked domain"/>
    <property type="match status" value="1"/>
</dbReference>
<feature type="binding site" evidence="10">
    <location>
        <begin position="21"/>
        <end position="26"/>
    </location>
    <ligand>
        <name>FMN</name>
        <dbReference type="ChEBI" id="CHEBI:58210"/>
    </ligand>
</feature>
<sequence length="676" mass="75683">MAGTTSSNQSTSRTALILYGSETGNSQDVAEELGRLAERLHFTTHVSELDAVKADSLKDYSLTIFALSTTGQGDFPANGRVFWKSLLLKRLPPTYLEGVNFTLFGLGDSSYPKFNWASRKLHKRLLQLGANEIYPGGGADEQHPEGLEGSFVPWSLDLRKYLLDKFPLPHGQHPIPDDVRLPPKWILASFDADLDGKMKIYPSPSTSEKENLKKLDEGSESERIDHDVRPIPNTVVATLKQNGRMTPQDHWQDVRHLKLTVSESITYVPGDILHITPKNFATNIDTLISIMGWEDVADQPLCFIPNPQSPAPAELSAPQIPFLRDWPGFTLRTLFTDYLDIMAIPRRSFFSSIAHFTDDSMHKERLLEFTDPEYIDEFYDYTTRPRRSILEILEEFDSVKVPWQQACTVFPILRDRQFSIASGGELKRVPSPSADGGGGGGGTSFDLLVAIVKYQTVIRKTREGVCTRYLSVLQPGSTLKVKVQKGGLNTSVKQLLNPCVLVGPGTGLAPLRSLLWEKAAMAQTFRNKHGPDTPVPMGPIILLFGGRNRHADFFFENEYRALSRVLDLKVFTAFSRDQKQKVYVQDIIRQNSRDFFRILCELQGMVYICGSSGKMPQAIREALIECFQNPDGGAPSTSGSEDASEREVGGVSTTRQAAEKYFMDMEKVGRYKQETW</sequence>
<dbReference type="PRINTS" id="PR00371">
    <property type="entry name" value="FPNCR"/>
</dbReference>
<feature type="binding site" evidence="10">
    <location>
        <position position="141"/>
    </location>
    <ligand>
        <name>FMN</name>
        <dbReference type="ChEBI" id="CHEBI:58210"/>
    </ligand>
</feature>
<comment type="subunit">
    <text evidence="10">Interacts with DRE2; as part of the cytosolic iron-sulfur (Fe-S) protein assembly (CIA) machinery.</text>
</comment>
<comment type="function">
    <text evidence="10">NADPH-dependent reductase which is a central component of the cytosolic iron-sulfur (Fe-S) protein assembly (CIA) machinery. Transfers electrons from NADPH via its FAD and FMN prosthetic groups to the [2Fe-2S] cluster of DRE2, another key component of the CIA machinery. In turn, this reduced cluster provides electrons for assembly of cytosolic iron-sulfur cluster proteins. Positively controls H(2)O(2)-induced cell death.</text>
</comment>
<dbReference type="GO" id="GO:0010181">
    <property type="term" value="F:FMN binding"/>
    <property type="evidence" value="ECO:0007669"/>
    <property type="project" value="UniProtKB-UniRule"/>
</dbReference>
<feature type="binding site" evidence="10">
    <location>
        <begin position="464"/>
        <end position="467"/>
    </location>
    <ligand>
        <name>FAD</name>
        <dbReference type="ChEBI" id="CHEBI:57692"/>
    </ligand>
</feature>
<comment type="similarity">
    <text evidence="10">Belongs to the NADPH-dependent diflavin oxidoreductase NDOR1 family.</text>
</comment>
<feature type="binding site" evidence="10">
    <location>
        <begin position="416"/>
        <end position="419"/>
    </location>
    <ligand>
        <name>FAD</name>
        <dbReference type="ChEBI" id="CHEBI:57692"/>
    </ligand>
</feature>
<comment type="caution">
    <text evidence="14">The sequence shown here is derived from an EMBL/GenBank/DDBJ whole genome shotgun (WGS) entry which is preliminary data.</text>
</comment>
<keyword evidence="15" id="KW-1185">Reference proteome</keyword>
<dbReference type="Gene3D" id="3.40.50.80">
    <property type="entry name" value="Nucleotide-binding domain of ferredoxin-NADP reductase (FNR) module"/>
    <property type="match status" value="1"/>
</dbReference>
<dbReference type="InterPro" id="IPR003097">
    <property type="entry name" value="CysJ-like_FAD-binding"/>
</dbReference>
<dbReference type="SUPFAM" id="SSF52218">
    <property type="entry name" value="Flavoproteins"/>
    <property type="match status" value="1"/>
</dbReference>
<feature type="region of interest" description="Disordered" evidence="11">
    <location>
        <begin position="630"/>
        <end position="655"/>
    </location>
</feature>
<evidence type="ECO:0000313" key="15">
    <source>
        <dbReference type="Proteomes" id="UP000224634"/>
    </source>
</evidence>
<proteinExistence type="inferred from homology"/>
<evidence type="ECO:0000256" key="5">
    <source>
        <dbReference type="ARBA" id="ARBA00022643"/>
    </source>
</evidence>
<evidence type="ECO:0000256" key="2">
    <source>
        <dbReference type="ARBA" id="ARBA00001974"/>
    </source>
</evidence>
<dbReference type="AlphaFoldDB" id="A0A2B7YFM9"/>
<evidence type="ECO:0000256" key="1">
    <source>
        <dbReference type="ARBA" id="ARBA00001917"/>
    </source>
</evidence>
<dbReference type="PANTHER" id="PTHR19384">
    <property type="entry name" value="NITRIC OXIDE SYNTHASE-RELATED"/>
    <property type="match status" value="1"/>
</dbReference>
<comment type="similarity">
    <text evidence="10">In the C-terminal section; belongs to the flavoprotein pyridine nucleotide cytochrome reductase family.</text>
</comment>
<dbReference type="InterPro" id="IPR017938">
    <property type="entry name" value="Riboflavin_synthase-like_b-brl"/>
</dbReference>
<dbReference type="FunFam" id="1.20.990.10:FF:000013">
    <property type="entry name" value="NADPH-dependent diflavin oxidoreductase 1"/>
    <property type="match status" value="1"/>
</dbReference>
<evidence type="ECO:0000256" key="9">
    <source>
        <dbReference type="ARBA" id="ARBA00049342"/>
    </source>
</evidence>
<feature type="domain" description="Flavodoxin-like" evidence="12">
    <location>
        <begin position="15"/>
        <end position="159"/>
    </location>
</feature>
<dbReference type="SUPFAM" id="SSF63380">
    <property type="entry name" value="Riboflavin synthase domain-like"/>
    <property type="match status" value="1"/>
</dbReference>
<comment type="cofactor">
    <cofactor evidence="2 10">
        <name>FAD</name>
        <dbReference type="ChEBI" id="CHEBI:57692"/>
    </cofactor>
</comment>
<evidence type="ECO:0000313" key="14">
    <source>
        <dbReference type="EMBL" id="PGH20336.1"/>
    </source>
</evidence>
<dbReference type="PROSITE" id="PS50902">
    <property type="entry name" value="FLAVODOXIN_LIKE"/>
    <property type="match status" value="1"/>
</dbReference>
<keyword evidence="3 10" id="KW-0963">Cytoplasm</keyword>
<dbReference type="Gene3D" id="2.40.30.10">
    <property type="entry name" value="Translation factors"/>
    <property type="match status" value="1"/>
</dbReference>
<comment type="cofactor">
    <cofactor evidence="1 10">
        <name>FMN</name>
        <dbReference type="ChEBI" id="CHEBI:58210"/>
    </cofactor>
</comment>
<evidence type="ECO:0000259" key="12">
    <source>
        <dbReference type="PROSITE" id="PS50902"/>
    </source>
</evidence>
<evidence type="ECO:0000256" key="10">
    <source>
        <dbReference type="HAMAP-Rule" id="MF_03178"/>
    </source>
</evidence>
<dbReference type="Pfam" id="PF00667">
    <property type="entry name" value="FAD_binding_1"/>
    <property type="match status" value="1"/>
</dbReference>
<dbReference type="EMBL" id="PDNA01000041">
    <property type="protein sequence ID" value="PGH20336.1"/>
    <property type="molecule type" value="Genomic_DNA"/>
</dbReference>
<dbReference type="GO" id="GO:0050660">
    <property type="term" value="F:flavin adenine dinucleotide binding"/>
    <property type="evidence" value="ECO:0007669"/>
    <property type="project" value="UniProtKB-UniRule"/>
</dbReference>
<evidence type="ECO:0000259" key="13">
    <source>
        <dbReference type="PROSITE" id="PS51384"/>
    </source>
</evidence>
<feature type="binding site" evidence="10">
    <location>
        <begin position="68"/>
        <end position="71"/>
    </location>
    <ligand>
        <name>FMN</name>
        <dbReference type="ChEBI" id="CHEBI:58210"/>
    </ligand>
</feature>
<accession>A0A2B7YFM9</accession>
<dbReference type="PROSITE" id="PS51384">
    <property type="entry name" value="FAD_FR"/>
    <property type="match status" value="1"/>
</dbReference>
<keyword evidence="7 10" id="KW-0521">NADP</keyword>
<evidence type="ECO:0000256" key="11">
    <source>
        <dbReference type="SAM" id="MobiDB-lite"/>
    </source>
</evidence>
<dbReference type="GO" id="GO:0003958">
    <property type="term" value="F:NADPH-hemoprotein reductase activity"/>
    <property type="evidence" value="ECO:0007669"/>
    <property type="project" value="UniProtKB-EC"/>
</dbReference>
<dbReference type="GO" id="GO:0050661">
    <property type="term" value="F:NADP binding"/>
    <property type="evidence" value="ECO:0007669"/>
    <property type="project" value="UniProtKB-UniRule"/>
</dbReference>
<dbReference type="EC" id="1.18.1.-" evidence="10"/>
<dbReference type="GO" id="GO:0016226">
    <property type="term" value="P:iron-sulfur cluster assembly"/>
    <property type="evidence" value="ECO:0007669"/>
    <property type="project" value="UniProtKB-UniRule"/>
</dbReference>
<feature type="binding site" evidence="10">
    <location>
        <position position="386"/>
    </location>
    <ligand>
        <name>FAD</name>
        <dbReference type="ChEBI" id="CHEBI:57692"/>
    </ligand>
</feature>
<dbReference type="InterPro" id="IPR017927">
    <property type="entry name" value="FAD-bd_FR_type"/>
</dbReference>
<dbReference type="InterPro" id="IPR029039">
    <property type="entry name" value="Flavoprotein-like_sf"/>
</dbReference>
<dbReference type="OrthoDB" id="1856718at2759"/>
<keyword evidence="4 10" id="KW-0285">Flavoprotein</keyword>
<comment type="subcellular location">
    <subcellularLocation>
        <location evidence="10">Cytoplasm</location>
    </subcellularLocation>
    <subcellularLocation>
        <location evidence="10">Mitochondrion</location>
    </subcellularLocation>
    <text evidence="10">Relocalizes to mitochondria after H(2)O(2) exposure.</text>
</comment>
<feature type="binding site" evidence="10">
    <location>
        <begin position="575"/>
        <end position="576"/>
    </location>
    <ligand>
        <name>NADP(+)</name>
        <dbReference type="ChEBI" id="CHEBI:58349"/>
    </ligand>
</feature>
<dbReference type="Gene3D" id="1.20.990.10">
    <property type="entry name" value="NADPH-cytochrome p450 Reductase, Chain A, domain 3"/>
    <property type="match status" value="1"/>
</dbReference>
<dbReference type="GO" id="GO:0160246">
    <property type="term" value="F:NADPH-iron-sulfur [2Fe-2S] protein oxidoreductase activity"/>
    <property type="evidence" value="ECO:0007669"/>
    <property type="project" value="InterPro"/>
</dbReference>
<reference evidence="14 15" key="1">
    <citation type="submission" date="2017-10" db="EMBL/GenBank/DDBJ databases">
        <title>Comparative genomics in systemic dimorphic fungi from Ajellomycetaceae.</title>
        <authorList>
            <person name="Munoz J.F."/>
            <person name="Mcewen J.G."/>
            <person name="Clay O.K."/>
            <person name="Cuomo C.A."/>
        </authorList>
    </citation>
    <scope>NUCLEOTIDE SEQUENCE [LARGE SCALE GENOMIC DNA]</scope>
    <source>
        <strain evidence="14 15">UAMH7299</strain>
    </source>
</reference>
<comment type="catalytic activity">
    <reaction evidence="9">
        <text>2 oxidized [cytochrome P450] + NADPH = 2 reduced [cytochrome P450] + NADP(+) + H(+)</text>
        <dbReference type="Rhea" id="RHEA:24040"/>
        <dbReference type="Rhea" id="RHEA-COMP:14627"/>
        <dbReference type="Rhea" id="RHEA-COMP:14628"/>
        <dbReference type="ChEBI" id="CHEBI:15378"/>
        <dbReference type="ChEBI" id="CHEBI:55376"/>
        <dbReference type="ChEBI" id="CHEBI:57783"/>
        <dbReference type="ChEBI" id="CHEBI:58349"/>
        <dbReference type="ChEBI" id="CHEBI:60344"/>
        <dbReference type="EC" id="1.6.2.4"/>
    </reaction>
</comment>
<dbReference type="InterPro" id="IPR008254">
    <property type="entry name" value="Flavodoxin/NO_synth"/>
</dbReference>
<evidence type="ECO:0000256" key="3">
    <source>
        <dbReference type="ARBA" id="ARBA00022490"/>
    </source>
</evidence>
<dbReference type="Gene3D" id="3.40.50.360">
    <property type="match status" value="1"/>
</dbReference>
<dbReference type="Proteomes" id="UP000224634">
    <property type="component" value="Unassembled WGS sequence"/>
</dbReference>
<evidence type="ECO:0000256" key="6">
    <source>
        <dbReference type="ARBA" id="ARBA00022827"/>
    </source>
</evidence>
<feature type="binding site" evidence="10">
    <location>
        <position position="506"/>
    </location>
    <ligand>
        <name>NADP(+)</name>
        <dbReference type="ChEBI" id="CHEBI:58349"/>
    </ligand>
</feature>
<dbReference type="InterPro" id="IPR039261">
    <property type="entry name" value="FNR_nucleotide-bd"/>
</dbReference>
<dbReference type="HAMAP" id="MF_03178">
    <property type="entry name" value="NDOR1"/>
    <property type="match status" value="1"/>
</dbReference>
<feature type="binding site" evidence="10">
    <location>
        <begin position="106"/>
        <end position="115"/>
    </location>
    <ligand>
        <name>FMN</name>
        <dbReference type="ChEBI" id="CHEBI:58210"/>
    </ligand>
</feature>
<name>A0A2B7YFM9_POLH7</name>
<dbReference type="Pfam" id="PF00175">
    <property type="entry name" value="NAD_binding_1"/>
    <property type="match status" value="1"/>
</dbReference>